<dbReference type="OrthoDB" id="2107640at2759"/>
<name>A0A9P6E7I6_9AGAR</name>
<dbReference type="Proteomes" id="UP000807306">
    <property type="component" value="Unassembled WGS sequence"/>
</dbReference>
<reference evidence="1" key="1">
    <citation type="submission" date="2020-11" db="EMBL/GenBank/DDBJ databases">
        <authorList>
            <consortium name="DOE Joint Genome Institute"/>
            <person name="Ahrendt S."/>
            <person name="Riley R."/>
            <person name="Andreopoulos W."/>
            <person name="Labutti K."/>
            <person name="Pangilinan J."/>
            <person name="Ruiz-Duenas F.J."/>
            <person name="Barrasa J.M."/>
            <person name="Sanchez-Garcia M."/>
            <person name="Camarero S."/>
            <person name="Miyauchi S."/>
            <person name="Serrano A."/>
            <person name="Linde D."/>
            <person name="Babiker R."/>
            <person name="Drula E."/>
            <person name="Ayuso-Fernandez I."/>
            <person name="Pacheco R."/>
            <person name="Padilla G."/>
            <person name="Ferreira P."/>
            <person name="Barriuso J."/>
            <person name="Kellner H."/>
            <person name="Castanera R."/>
            <person name="Alfaro M."/>
            <person name="Ramirez L."/>
            <person name="Pisabarro A.G."/>
            <person name="Kuo A."/>
            <person name="Tritt A."/>
            <person name="Lipzen A."/>
            <person name="He G."/>
            <person name="Yan M."/>
            <person name="Ng V."/>
            <person name="Cullen D."/>
            <person name="Martin F."/>
            <person name="Rosso M.-N."/>
            <person name="Henrissat B."/>
            <person name="Hibbett D."/>
            <person name="Martinez A.T."/>
            <person name="Grigoriev I.V."/>
        </authorList>
    </citation>
    <scope>NUCLEOTIDE SEQUENCE</scope>
    <source>
        <strain evidence="1">CBS 506.95</strain>
    </source>
</reference>
<evidence type="ECO:0000313" key="1">
    <source>
        <dbReference type="EMBL" id="KAF9523917.1"/>
    </source>
</evidence>
<protein>
    <submittedName>
        <fullName evidence="1">Uncharacterized protein</fullName>
    </submittedName>
</protein>
<proteinExistence type="predicted"/>
<dbReference type="EMBL" id="MU157908">
    <property type="protein sequence ID" value="KAF9523917.1"/>
    <property type="molecule type" value="Genomic_DNA"/>
</dbReference>
<dbReference type="AlphaFoldDB" id="A0A9P6E7I6"/>
<accession>A0A9P6E7I6</accession>
<organism evidence="1 2">
    <name type="scientific">Crepidotus variabilis</name>
    <dbReference type="NCBI Taxonomy" id="179855"/>
    <lineage>
        <taxon>Eukaryota</taxon>
        <taxon>Fungi</taxon>
        <taxon>Dikarya</taxon>
        <taxon>Basidiomycota</taxon>
        <taxon>Agaricomycotina</taxon>
        <taxon>Agaricomycetes</taxon>
        <taxon>Agaricomycetidae</taxon>
        <taxon>Agaricales</taxon>
        <taxon>Agaricineae</taxon>
        <taxon>Crepidotaceae</taxon>
        <taxon>Crepidotus</taxon>
    </lineage>
</organism>
<sequence length="545" mass="61455">MAKKTKFSSQQAMSLPIFLSYSATALRYGDLGRTVLQCLHDIHSMERALSIFQSALAYGNLENVSPLTTSPLQSLSSFDAHVGDCACQTRAQMLWDLVMFYRKADNNLILSFAIGRLKKIKLNTALLLEEIELNHGKPRHPSLSVLVNYNAIWERIDFNSFLDLVPMADVVSSTESTVPLTTNTGAQRYSNRRGDLAVDAAWKPHDINSIARFLAMCNLMSEFKIATIEAGSPTRIKVCVDLRLIYEKNARELEELQLIPNKNQNYRIKANGRMTRQVEAMQVYVSRVTTDWVRQTAIKDPHFRVGQSFPEEFVATSERRITCVSSYLSFLLVQAAWIKYDIPIFAVIQHFCSHGGYHNIYCRVLKNPMGKTSRNYFSTISENDWFRTEIVSLDQVSSSSWGRTPHIIMVGMSCEGGINNFIQSLLESQRGLLPLEHHCGQADDCALAITYTNIPRLLAQDFAQHDQFPFHLKDQFSRVAGALGRSLGKETEVAFADARVWADKFGTGESTWLGIEHIFLEYPGVLAKYLAEYGETPGVFGCQLK</sequence>
<comment type="caution">
    <text evidence="1">The sequence shown here is derived from an EMBL/GenBank/DDBJ whole genome shotgun (WGS) entry which is preliminary data.</text>
</comment>
<keyword evidence="2" id="KW-1185">Reference proteome</keyword>
<evidence type="ECO:0000313" key="2">
    <source>
        <dbReference type="Proteomes" id="UP000807306"/>
    </source>
</evidence>
<gene>
    <name evidence="1" type="ORF">CPB83DRAFT_862130</name>
</gene>